<dbReference type="Gene3D" id="3.40.50.2300">
    <property type="match status" value="2"/>
</dbReference>
<dbReference type="Pfam" id="PF13407">
    <property type="entry name" value="Peripla_BP_4"/>
    <property type="match status" value="1"/>
</dbReference>
<comment type="similarity">
    <text evidence="2">Belongs to the bacterial solute-binding protein 2 family.</text>
</comment>
<reference evidence="6 7" key="1">
    <citation type="submission" date="2023-07" db="EMBL/GenBank/DDBJ databases">
        <title>Genomic Encyclopedia of Type Strains, Phase IV (KMG-IV): sequencing the most valuable type-strain genomes for metagenomic binning, comparative biology and taxonomic classification.</title>
        <authorList>
            <person name="Goeker M."/>
        </authorList>
    </citation>
    <scope>NUCLEOTIDE SEQUENCE [LARGE SCALE GENOMIC DNA]</scope>
    <source>
        <strain evidence="6 7">DSM 19154</strain>
    </source>
</reference>
<evidence type="ECO:0000256" key="3">
    <source>
        <dbReference type="ARBA" id="ARBA00022729"/>
    </source>
</evidence>
<organism evidence="6 7">
    <name type="scientific">Alkalicoccobacillus murimartini</name>
    <dbReference type="NCBI Taxonomy" id="171685"/>
    <lineage>
        <taxon>Bacteria</taxon>
        <taxon>Bacillati</taxon>
        <taxon>Bacillota</taxon>
        <taxon>Bacilli</taxon>
        <taxon>Bacillales</taxon>
        <taxon>Bacillaceae</taxon>
        <taxon>Alkalicoccobacillus</taxon>
    </lineage>
</organism>
<feature type="signal peptide" evidence="4">
    <location>
        <begin position="1"/>
        <end position="25"/>
    </location>
</feature>
<dbReference type="CDD" id="cd01536">
    <property type="entry name" value="PBP1_ABC_sugar_binding-like"/>
    <property type="match status" value="1"/>
</dbReference>
<feature type="chain" id="PRO_5045095046" evidence="4">
    <location>
        <begin position="26"/>
        <end position="315"/>
    </location>
</feature>
<name>A0ABT9YHM5_9BACI</name>
<comment type="subcellular location">
    <subcellularLocation>
        <location evidence="1">Cell envelope</location>
    </subcellularLocation>
</comment>
<dbReference type="InterPro" id="IPR028082">
    <property type="entry name" value="Peripla_BP_I"/>
</dbReference>
<dbReference type="PANTHER" id="PTHR46847">
    <property type="entry name" value="D-ALLOSE-BINDING PERIPLASMIC PROTEIN-RELATED"/>
    <property type="match status" value="1"/>
</dbReference>
<sequence>MKSIGLFLIGICVSGLLVGCSTTNAEESTTQVTVVLKTLSSEYWQLVEAGAMEAGKELGIDVRVTGPSAESEIMDQVNLIEDGIVQQPDAFVIAPIQPSSVVPALERAYERDIPVLLLDTDVEWDKKTSFVGTDNYSAGQAAGKLMLESVEEGDEVALITGMPGNTAIDSRIDGAVDVLEENGVLIAARQSGDSDKSESVNVASNILQRNPEIKGIYAASDDMAIGAYRAVNQTNLDIPVIGTDGNLEATENIIAGGLSGTIAQSPYDMGYQSVIAAAKAASGQEVEARIPTEIQTITEDSAPEQAEFIRGVLNR</sequence>
<evidence type="ECO:0000259" key="5">
    <source>
        <dbReference type="Pfam" id="PF13407"/>
    </source>
</evidence>
<dbReference type="RefSeq" id="WP_306982306.1">
    <property type="nucleotide sequence ID" value="NZ_JAUSUA010000002.1"/>
</dbReference>
<evidence type="ECO:0000313" key="6">
    <source>
        <dbReference type="EMBL" id="MDQ0207206.1"/>
    </source>
</evidence>
<dbReference type="InterPro" id="IPR025997">
    <property type="entry name" value="SBP_2_dom"/>
</dbReference>
<dbReference type="PROSITE" id="PS51257">
    <property type="entry name" value="PROKAR_LIPOPROTEIN"/>
    <property type="match status" value="1"/>
</dbReference>
<gene>
    <name evidence="6" type="ORF">J2S05_002005</name>
</gene>
<evidence type="ECO:0000256" key="1">
    <source>
        <dbReference type="ARBA" id="ARBA00004196"/>
    </source>
</evidence>
<proteinExistence type="inferred from homology"/>
<dbReference type="PANTHER" id="PTHR46847:SF1">
    <property type="entry name" value="D-ALLOSE-BINDING PERIPLASMIC PROTEIN-RELATED"/>
    <property type="match status" value="1"/>
</dbReference>
<dbReference type="SUPFAM" id="SSF53822">
    <property type="entry name" value="Periplasmic binding protein-like I"/>
    <property type="match status" value="1"/>
</dbReference>
<protein>
    <submittedName>
        <fullName evidence="6">Ribose transport system substrate-binding protein</fullName>
    </submittedName>
</protein>
<keyword evidence="7" id="KW-1185">Reference proteome</keyword>
<dbReference type="Proteomes" id="UP001225034">
    <property type="component" value="Unassembled WGS sequence"/>
</dbReference>
<accession>A0ABT9YHM5</accession>
<dbReference type="EMBL" id="JAUSUA010000002">
    <property type="protein sequence ID" value="MDQ0207206.1"/>
    <property type="molecule type" value="Genomic_DNA"/>
</dbReference>
<feature type="domain" description="Periplasmic binding protein" evidence="5">
    <location>
        <begin position="33"/>
        <end position="285"/>
    </location>
</feature>
<evidence type="ECO:0000256" key="2">
    <source>
        <dbReference type="ARBA" id="ARBA00007639"/>
    </source>
</evidence>
<keyword evidence="3 4" id="KW-0732">Signal</keyword>
<evidence type="ECO:0000256" key="4">
    <source>
        <dbReference type="SAM" id="SignalP"/>
    </source>
</evidence>
<evidence type="ECO:0000313" key="7">
    <source>
        <dbReference type="Proteomes" id="UP001225034"/>
    </source>
</evidence>
<comment type="caution">
    <text evidence="6">The sequence shown here is derived from an EMBL/GenBank/DDBJ whole genome shotgun (WGS) entry which is preliminary data.</text>
</comment>